<feature type="signal peptide" evidence="1">
    <location>
        <begin position="1"/>
        <end position="18"/>
    </location>
</feature>
<feature type="chain" id="PRO_5047398956" evidence="1">
    <location>
        <begin position="19"/>
        <end position="347"/>
    </location>
</feature>
<name>A0ABP9YZ26_9FUNG</name>
<organism evidence="2 3">
    <name type="scientific">Mucor flavus</name>
    <dbReference type="NCBI Taxonomy" id="439312"/>
    <lineage>
        <taxon>Eukaryota</taxon>
        <taxon>Fungi</taxon>
        <taxon>Fungi incertae sedis</taxon>
        <taxon>Mucoromycota</taxon>
        <taxon>Mucoromycotina</taxon>
        <taxon>Mucoromycetes</taxon>
        <taxon>Mucorales</taxon>
        <taxon>Mucorineae</taxon>
        <taxon>Mucoraceae</taxon>
        <taxon>Mucor</taxon>
    </lineage>
</organism>
<dbReference type="EMBL" id="BAABUK010000012">
    <property type="protein sequence ID" value="GAA5812098.1"/>
    <property type="molecule type" value="Genomic_DNA"/>
</dbReference>
<sequence length="347" mass="39989">MKSLLWLIPFFICLCVQAQHYSNAEPVLKTESLLQPEIFQQKLTTKAQRVEALVRDAKAELAYLPAWVYPPSVWKQDPITRRRNIAKTVRSSPLKLRPRYVALRDETIEWTKTCHQNYYNHYAVDSIEGLESLIDTMSDFVAVTTDKELMDPEFLSTGLTTLNNAIHHYIEENNREFLIITKEANNQFNSITASAGKLRIPLESMREDAISQTQYIRNKLFEEVVFGLHHLAYTIQTNIETLAFELVDADKPTSEALRKHTAETIYAELRYFETIDNVTLKLKSVITQVWKNATNELAQSPLTAGYWIDVTAEVKEAFAELARLIAAALRSARKRRICSCRLRRKYA</sequence>
<protein>
    <submittedName>
        <fullName evidence="2">Uncharacterized protein</fullName>
    </submittedName>
</protein>
<evidence type="ECO:0000313" key="2">
    <source>
        <dbReference type="EMBL" id="GAA5812098.1"/>
    </source>
</evidence>
<comment type="caution">
    <text evidence="2">The sequence shown here is derived from an EMBL/GenBank/DDBJ whole genome shotgun (WGS) entry which is preliminary data.</text>
</comment>
<dbReference type="Proteomes" id="UP001473302">
    <property type="component" value="Unassembled WGS sequence"/>
</dbReference>
<proteinExistence type="predicted"/>
<keyword evidence="1" id="KW-0732">Signal</keyword>
<reference evidence="2 3" key="1">
    <citation type="submission" date="2024-04" db="EMBL/GenBank/DDBJ databases">
        <title>genome sequences of Mucor flavus KT1a and Helicostylum pulchrum KT1b strains isolated from the surface of a dry-aged beef.</title>
        <authorList>
            <person name="Toyotome T."/>
            <person name="Hosono M."/>
            <person name="Torimaru M."/>
            <person name="Fukuda K."/>
            <person name="Mikami N."/>
        </authorList>
    </citation>
    <scope>NUCLEOTIDE SEQUENCE [LARGE SCALE GENOMIC DNA]</scope>
    <source>
        <strain evidence="2 3">KT1a</strain>
    </source>
</reference>
<gene>
    <name evidence="2" type="ORF">MFLAVUS_005548</name>
</gene>
<evidence type="ECO:0000313" key="3">
    <source>
        <dbReference type="Proteomes" id="UP001473302"/>
    </source>
</evidence>
<accession>A0ABP9YZ26</accession>
<keyword evidence="3" id="KW-1185">Reference proteome</keyword>
<evidence type="ECO:0000256" key="1">
    <source>
        <dbReference type="SAM" id="SignalP"/>
    </source>
</evidence>